<sequence length="186" mass="21701">MEKPSQRSPEFIIQLRDKHIKASEKVTFECKVVGEPAPKVTWYKDDEKLTEEAKKIIIETDEGVQRLVIENVETTHEGKYTCVAEMSLERRKPRPCSLLKCSVRGVPQPLVEFYTVHDNFRIQTGTRISIQHDATNTHWRLVIKNINEKDLREYRAEAKNVLELPTPWPPWSNGHLKSQWLKSENP</sequence>
<protein>
    <submittedName>
        <fullName evidence="6">Ig-like domain-containing protein</fullName>
    </submittedName>
</protein>
<evidence type="ECO:0000256" key="1">
    <source>
        <dbReference type="ARBA" id="ARBA00004496"/>
    </source>
</evidence>
<dbReference type="Gene3D" id="2.60.40.10">
    <property type="entry name" value="Immunoglobulins"/>
    <property type="match status" value="2"/>
</dbReference>
<dbReference type="SMART" id="SM00408">
    <property type="entry name" value="IGc2"/>
    <property type="match status" value="1"/>
</dbReference>
<proteinExistence type="predicted"/>
<evidence type="ECO:0000259" key="4">
    <source>
        <dbReference type="PROSITE" id="PS50835"/>
    </source>
</evidence>
<dbReference type="InterPro" id="IPR013783">
    <property type="entry name" value="Ig-like_fold"/>
</dbReference>
<dbReference type="InterPro" id="IPR036179">
    <property type="entry name" value="Ig-like_dom_sf"/>
</dbReference>
<evidence type="ECO:0000256" key="3">
    <source>
        <dbReference type="ARBA" id="ARBA00023319"/>
    </source>
</evidence>
<dbReference type="AlphaFoldDB" id="A0A915E5B4"/>
<organism evidence="5 6">
    <name type="scientific">Ditylenchus dipsaci</name>
    <dbReference type="NCBI Taxonomy" id="166011"/>
    <lineage>
        <taxon>Eukaryota</taxon>
        <taxon>Metazoa</taxon>
        <taxon>Ecdysozoa</taxon>
        <taxon>Nematoda</taxon>
        <taxon>Chromadorea</taxon>
        <taxon>Rhabditida</taxon>
        <taxon>Tylenchina</taxon>
        <taxon>Tylenchomorpha</taxon>
        <taxon>Sphaerularioidea</taxon>
        <taxon>Anguinidae</taxon>
        <taxon>Anguininae</taxon>
        <taxon>Ditylenchus</taxon>
    </lineage>
</organism>
<accession>A0A915E5B4</accession>
<dbReference type="SMART" id="SM00409">
    <property type="entry name" value="IG"/>
    <property type="match status" value="1"/>
</dbReference>
<dbReference type="Proteomes" id="UP000887574">
    <property type="component" value="Unplaced"/>
</dbReference>
<dbReference type="InterPro" id="IPR003599">
    <property type="entry name" value="Ig_sub"/>
</dbReference>
<evidence type="ECO:0000256" key="2">
    <source>
        <dbReference type="ARBA" id="ARBA00022490"/>
    </source>
</evidence>
<dbReference type="PROSITE" id="PS50835">
    <property type="entry name" value="IG_LIKE"/>
    <property type="match status" value="1"/>
</dbReference>
<keyword evidence="3" id="KW-0393">Immunoglobulin domain</keyword>
<dbReference type="FunFam" id="2.60.40.10:FF:000425">
    <property type="entry name" value="Myosin light chain kinase"/>
    <property type="match status" value="1"/>
</dbReference>
<dbReference type="InterPro" id="IPR003598">
    <property type="entry name" value="Ig_sub2"/>
</dbReference>
<reference evidence="6" key="1">
    <citation type="submission" date="2022-11" db="UniProtKB">
        <authorList>
            <consortium name="WormBaseParasite"/>
        </authorList>
    </citation>
    <scope>IDENTIFICATION</scope>
</reference>
<evidence type="ECO:0000313" key="5">
    <source>
        <dbReference type="Proteomes" id="UP000887574"/>
    </source>
</evidence>
<name>A0A915E5B4_9BILA</name>
<keyword evidence="5" id="KW-1185">Reference proteome</keyword>
<dbReference type="WBParaSite" id="jg25944.2">
    <property type="protein sequence ID" value="jg25944.2"/>
    <property type="gene ID" value="jg25944"/>
</dbReference>
<feature type="domain" description="Ig-like" evidence="4">
    <location>
        <begin position="9"/>
        <end position="85"/>
    </location>
</feature>
<evidence type="ECO:0000313" key="6">
    <source>
        <dbReference type="WBParaSite" id="jg25944.2"/>
    </source>
</evidence>
<dbReference type="PANTHER" id="PTHR47633">
    <property type="entry name" value="IMMUNOGLOBULIN"/>
    <property type="match status" value="1"/>
</dbReference>
<dbReference type="SUPFAM" id="SSF48726">
    <property type="entry name" value="Immunoglobulin"/>
    <property type="match status" value="2"/>
</dbReference>
<dbReference type="InterPro" id="IPR007110">
    <property type="entry name" value="Ig-like_dom"/>
</dbReference>
<dbReference type="Pfam" id="PF07679">
    <property type="entry name" value="I-set"/>
    <property type="match status" value="2"/>
</dbReference>
<keyword evidence="2" id="KW-0963">Cytoplasm</keyword>
<dbReference type="InterPro" id="IPR013098">
    <property type="entry name" value="Ig_I-set"/>
</dbReference>
<comment type="subcellular location">
    <subcellularLocation>
        <location evidence="1">Cytoplasm</location>
    </subcellularLocation>
</comment>
<dbReference type="GO" id="GO:0019899">
    <property type="term" value="F:enzyme binding"/>
    <property type="evidence" value="ECO:0007669"/>
    <property type="project" value="UniProtKB-ARBA"/>
</dbReference>
<dbReference type="GO" id="GO:0031672">
    <property type="term" value="C:A band"/>
    <property type="evidence" value="ECO:0007669"/>
    <property type="project" value="UniProtKB-ARBA"/>
</dbReference>